<keyword evidence="3" id="KW-1003">Cell membrane</keyword>
<protein>
    <submittedName>
        <fullName evidence="9">ABC transporter permease subunit</fullName>
    </submittedName>
</protein>
<dbReference type="PROSITE" id="PS50928">
    <property type="entry name" value="ABC_TM1"/>
    <property type="match status" value="1"/>
</dbReference>
<keyword evidence="2 7" id="KW-0813">Transport</keyword>
<comment type="caution">
    <text evidence="9">The sequence shown here is derived from an EMBL/GenBank/DDBJ whole genome shotgun (WGS) entry which is preliminary data.</text>
</comment>
<evidence type="ECO:0000256" key="7">
    <source>
        <dbReference type="RuleBase" id="RU363032"/>
    </source>
</evidence>
<dbReference type="PANTHER" id="PTHR43163:SF6">
    <property type="entry name" value="DIPEPTIDE TRANSPORT SYSTEM PERMEASE PROTEIN DPPB-RELATED"/>
    <property type="match status" value="1"/>
</dbReference>
<feature type="transmembrane region" description="Helical" evidence="7">
    <location>
        <begin position="272"/>
        <end position="298"/>
    </location>
</feature>
<dbReference type="PANTHER" id="PTHR43163">
    <property type="entry name" value="DIPEPTIDE TRANSPORT SYSTEM PERMEASE PROTEIN DPPB-RELATED"/>
    <property type="match status" value="1"/>
</dbReference>
<feature type="transmembrane region" description="Helical" evidence="7">
    <location>
        <begin position="100"/>
        <end position="121"/>
    </location>
</feature>
<dbReference type="Pfam" id="PF19300">
    <property type="entry name" value="BPD_transp_1_N"/>
    <property type="match status" value="1"/>
</dbReference>
<evidence type="ECO:0000256" key="6">
    <source>
        <dbReference type="ARBA" id="ARBA00023136"/>
    </source>
</evidence>
<evidence type="ECO:0000313" key="10">
    <source>
        <dbReference type="Proteomes" id="UP000616779"/>
    </source>
</evidence>
<name>A0ABX1XSA2_9BACL</name>
<keyword evidence="5 7" id="KW-1133">Transmembrane helix</keyword>
<evidence type="ECO:0000256" key="1">
    <source>
        <dbReference type="ARBA" id="ARBA00004651"/>
    </source>
</evidence>
<keyword evidence="4 7" id="KW-0812">Transmembrane</keyword>
<dbReference type="InterPro" id="IPR000515">
    <property type="entry name" value="MetI-like"/>
</dbReference>
<dbReference type="CDD" id="cd06261">
    <property type="entry name" value="TM_PBP2"/>
    <property type="match status" value="1"/>
</dbReference>
<dbReference type="Gene3D" id="1.10.3720.10">
    <property type="entry name" value="MetI-like"/>
    <property type="match status" value="1"/>
</dbReference>
<comment type="subcellular location">
    <subcellularLocation>
        <location evidence="1 7">Cell membrane</location>
        <topology evidence="1 7">Multi-pass membrane protein</topology>
    </subcellularLocation>
</comment>
<keyword evidence="6 7" id="KW-0472">Membrane</keyword>
<feature type="transmembrane region" description="Helical" evidence="7">
    <location>
        <begin position="169"/>
        <end position="188"/>
    </location>
</feature>
<feature type="transmembrane region" description="Helical" evidence="7">
    <location>
        <begin position="226"/>
        <end position="252"/>
    </location>
</feature>
<feature type="domain" description="ABC transmembrane type-1" evidence="8">
    <location>
        <begin position="94"/>
        <end position="291"/>
    </location>
</feature>
<dbReference type="RefSeq" id="WP_171642790.1">
    <property type="nucleotide sequence ID" value="NZ_WHOA01000065.1"/>
</dbReference>
<dbReference type="SUPFAM" id="SSF161098">
    <property type="entry name" value="MetI-like"/>
    <property type="match status" value="1"/>
</dbReference>
<sequence length="305" mass="33550">MRSYALRRLAQMVPVLLIIVSIVFVLMHLSGDPVALMLPEDATQEDMDALRKVLNLDKPFYVQYATYLWNVLHGDFGKSFRFNQDALELVLERLPVTLELAVAAKIIAICLAVPLGILSATHKNSILELFVTTGTVLGKAMPHFWFGIMLVLVFGVNLQWLPVSGSGTFLHLILPAITLGFGNAAYIARLTRSSLLDSLHQDYVRTAKSKGLKNSVVIYKHAFRNALIPVVTIIMMQIGGMIGGALVTEAIFAWPGLGQLIVQSVNSKDMAVVQAAIFVVAVSVILINIVTDILVGWLDPRIKYR</sequence>
<evidence type="ECO:0000256" key="5">
    <source>
        <dbReference type="ARBA" id="ARBA00022989"/>
    </source>
</evidence>
<evidence type="ECO:0000256" key="4">
    <source>
        <dbReference type="ARBA" id="ARBA00022692"/>
    </source>
</evidence>
<comment type="similarity">
    <text evidence="7">Belongs to the binding-protein-dependent transport system permease family.</text>
</comment>
<proteinExistence type="inferred from homology"/>
<feature type="transmembrane region" description="Helical" evidence="7">
    <location>
        <begin position="142"/>
        <end position="163"/>
    </location>
</feature>
<evidence type="ECO:0000256" key="3">
    <source>
        <dbReference type="ARBA" id="ARBA00022475"/>
    </source>
</evidence>
<dbReference type="Pfam" id="PF00528">
    <property type="entry name" value="BPD_transp_1"/>
    <property type="match status" value="1"/>
</dbReference>
<feature type="transmembrane region" description="Helical" evidence="7">
    <location>
        <begin position="12"/>
        <end position="31"/>
    </location>
</feature>
<organism evidence="9 10">
    <name type="scientific">Paenibacillus phytorum</name>
    <dbReference type="NCBI Taxonomy" id="2654977"/>
    <lineage>
        <taxon>Bacteria</taxon>
        <taxon>Bacillati</taxon>
        <taxon>Bacillota</taxon>
        <taxon>Bacilli</taxon>
        <taxon>Bacillales</taxon>
        <taxon>Paenibacillaceae</taxon>
        <taxon>Paenibacillus</taxon>
    </lineage>
</organism>
<keyword evidence="10" id="KW-1185">Reference proteome</keyword>
<reference evidence="9 10" key="1">
    <citation type="submission" date="2019-10" db="EMBL/GenBank/DDBJ databases">
        <title>Description of Paenibacillus terrestris sp. nov.</title>
        <authorList>
            <person name="Carlier A."/>
            <person name="Qi S."/>
        </authorList>
    </citation>
    <scope>NUCLEOTIDE SEQUENCE [LARGE SCALE GENOMIC DNA]</scope>
    <source>
        <strain evidence="9 10">LMG 31458</strain>
    </source>
</reference>
<accession>A0ABX1XSA2</accession>
<evidence type="ECO:0000313" key="9">
    <source>
        <dbReference type="EMBL" id="NOU71413.1"/>
    </source>
</evidence>
<dbReference type="InterPro" id="IPR035906">
    <property type="entry name" value="MetI-like_sf"/>
</dbReference>
<dbReference type="Proteomes" id="UP000616779">
    <property type="component" value="Unassembled WGS sequence"/>
</dbReference>
<gene>
    <name evidence="9" type="ORF">GC098_08255</name>
</gene>
<dbReference type="EMBL" id="WHOA01000065">
    <property type="protein sequence ID" value="NOU71413.1"/>
    <property type="molecule type" value="Genomic_DNA"/>
</dbReference>
<dbReference type="InterPro" id="IPR045621">
    <property type="entry name" value="BPD_transp_1_N"/>
</dbReference>
<evidence type="ECO:0000259" key="8">
    <source>
        <dbReference type="PROSITE" id="PS50928"/>
    </source>
</evidence>
<evidence type="ECO:0000256" key="2">
    <source>
        <dbReference type="ARBA" id="ARBA00022448"/>
    </source>
</evidence>